<dbReference type="AlphaFoldDB" id="A0A4Y2Q8J8"/>
<accession>A0A4Y2Q8J8</accession>
<protein>
    <submittedName>
        <fullName evidence="2">Uncharacterized protein</fullName>
    </submittedName>
</protein>
<comment type="caution">
    <text evidence="2">The sequence shown here is derived from an EMBL/GenBank/DDBJ whole genome shotgun (WGS) entry which is preliminary data.</text>
</comment>
<sequence>MLVERLSPRRSSIGRQRPYHAESTGSRLITAVKQHRARLVPGRVTTWEHRVLLAYFKIPTTKTVKTALRAVRRRGDGWCFRSVLYRPYTLLG</sequence>
<keyword evidence="3" id="KW-1185">Reference proteome</keyword>
<gene>
    <name evidence="2" type="ORF">AVEN_205849_1</name>
</gene>
<dbReference type="OrthoDB" id="5873669at2759"/>
<proteinExistence type="predicted"/>
<organism evidence="2 3">
    <name type="scientific">Araneus ventricosus</name>
    <name type="common">Orbweaver spider</name>
    <name type="synonym">Epeira ventricosa</name>
    <dbReference type="NCBI Taxonomy" id="182803"/>
    <lineage>
        <taxon>Eukaryota</taxon>
        <taxon>Metazoa</taxon>
        <taxon>Ecdysozoa</taxon>
        <taxon>Arthropoda</taxon>
        <taxon>Chelicerata</taxon>
        <taxon>Arachnida</taxon>
        <taxon>Araneae</taxon>
        <taxon>Araneomorphae</taxon>
        <taxon>Entelegynae</taxon>
        <taxon>Araneoidea</taxon>
        <taxon>Araneidae</taxon>
        <taxon>Araneus</taxon>
    </lineage>
</organism>
<dbReference type="Proteomes" id="UP000499080">
    <property type="component" value="Unassembled WGS sequence"/>
</dbReference>
<evidence type="ECO:0000313" key="2">
    <source>
        <dbReference type="EMBL" id="GBN58616.1"/>
    </source>
</evidence>
<evidence type="ECO:0000256" key="1">
    <source>
        <dbReference type="SAM" id="MobiDB-lite"/>
    </source>
</evidence>
<reference evidence="2 3" key="1">
    <citation type="journal article" date="2019" name="Sci. Rep.">
        <title>Orb-weaving spider Araneus ventricosus genome elucidates the spidroin gene catalogue.</title>
        <authorList>
            <person name="Kono N."/>
            <person name="Nakamura H."/>
            <person name="Ohtoshi R."/>
            <person name="Moran D.A.P."/>
            <person name="Shinohara A."/>
            <person name="Yoshida Y."/>
            <person name="Fujiwara M."/>
            <person name="Mori M."/>
            <person name="Tomita M."/>
            <person name="Arakawa K."/>
        </authorList>
    </citation>
    <scope>NUCLEOTIDE SEQUENCE [LARGE SCALE GENOMIC DNA]</scope>
</reference>
<dbReference type="PANTHER" id="PTHR33796">
    <property type="entry name" value="HOLLIDAY JUNCTION ATP-DEPENDENT DNA HELICASE RUVA"/>
    <property type="match status" value="1"/>
</dbReference>
<name>A0A4Y2Q8J8_ARAVE</name>
<evidence type="ECO:0000313" key="3">
    <source>
        <dbReference type="Proteomes" id="UP000499080"/>
    </source>
</evidence>
<dbReference type="PANTHER" id="PTHR33796:SF1">
    <property type="entry name" value="HOLLIDAY JUNCTION BRANCH MIGRATION COMPLEX SUBUNIT RUVA"/>
    <property type="match status" value="1"/>
</dbReference>
<dbReference type="EMBL" id="BGPR01012971">
    <property type="protein sequence ID" value="GBN58616.1"/>
    <property type="molecule type" value="Genomic_DNA"/>
</dbReference>
<feature type="region of interest" description="Disordered" evidence="1">
    <location>
        <begin position="1"/>
        <end position="25"/>
    </location>
</feature>